<proteinExistence type="inferred from homology"/>
<keyword evidence="7" id="KW-0446">Lipid-binding</keyword>
<dbReference type="InterPro" id="IPR022271">
    <property type="entry name" value="Lipocalin_ApoD"/>
</dbReference>
<dbReference type="Proteomes" id="UP001283361">
    <property type="component" value="Unassembled WGS sequence"/>
</dbReference>
<comment type="subcellular location">
    <subcellularLocation>
        <location evidence="1">Secreted</location>
    </subcellularLocation>
</comment>
<dbReference type="PANTHER" id="PTHR10612">
    <property type="entry name" value="APOLIPOPROTEIN D"/>
    <property type="match status" value="1"/>
</dbReference>
<evidence type="ECO:0000256" key="5">
    <source>
        <dbReference type="ARBA" id="ARBA00022525"/>
    </source>
</evidence>
<dbReference type="PIRSF" id="PIRSF036893">
    <property type="entry name" value="Lipocalin_ApoD"/>
    <property type="match status" value="1"/>
</dbReference>
<evidence type="ECO:0000256" key="8">
    <source>
        <dbReference type="ARBA" id="ARBA00023157"/>
    </source>
</evidence>
<keyword evidence="5" id="KW-0964">Secreted</keyword>
<evidence type="ECO:0000313" key="13">
    <source>
        <dbReference type="Proteomes" id="UP001283361"/>
    </source>
</evidence>
<dbReference type="GO" id="GO:0006629">
    <property type="term" value="P:lipid metabolic process"/>
    <property type="evidence" value="ECO:0007669"/>
    <property type="project" value="TreeGrafter"/>
</dbReference>
<dbReference type="FunFam" id="2.40.128.20:FF:000003">
    <property type="entry name" value="Apolipoprotein D"/>
    <property type="match status" value="1"/>
</dbReference>
<dbReference type="GO" id="GO:0005576">
    <property type="term" value="C:extracellular region"/>
    <property type="evidence" value="ECO:0007669"/>
    <property type="project" value="UniProtKB-SubCell"/>
</dbReference>
<dbReference type="InterPro" id="IPR003057">
    <property type="entry name" value="Invtbrt_color"/>
</dbReference>
<evidence type="ECO:0000256" key="10">
    <source>
        <dbReference type="PIRNR" id="PIRNR036893"/>
    </source>
</evidence>
<evidence type="ECO:0000256" key="1">
    <source>
        <dbReference type="ARBA" id="ARBA00004613"/>
    </source>
</evidence>
<reference evidence="12" key="1">
    <citation type="journal article" date="2023" name="G3 (Bethesda)">
        <title>A reference genome for the long-term kleptoplast-retaining sea slug Elysia crispata morphotype clarki.</title>
        <authorList>
            <person name="Eastman K.E."/>
            <person name="Pendleton A.L."/>
            <person name="Shaikh M.A."/>
            <person name="Suttiyut T."/>
            <person name="Ogas R."/>
            <person name="Tomko P."/>
            <person name="Gavelis G."/>
            <person name="Widhalm J.R."/>
            <person name="Wisecaver J.H."/>
        </authorList>
    </citation>
    <scope>NUCLEOTIDE SEQUENCE</scope>
    <source>
        <strain evidence="12">ECLA1</strain>
    </source>
</reference>
<dbReference type="GO" id="GO:0005737">
    <property type="term" value="C:cytoplasm"/>
    <property type="evidence" value="ECO:0007669"/>
    <property type="project" value="TreeGrafter"/>
</dbReference>
<accession>A0AAE0YI18</accession>
<keyword evidence="8" id="KW-1015">Disulfide bond</keyword>
<keyword evidence="4" id="KW-0813">Transport</keyword>
<dbReference type="PRINTS" id="PR01273">
    <property type="entry name" value="INVTBRTCOLOR"/>
</dbReference>
<name>A0AAE0YI18_9GAST</name>
<dbReference type="PANTHER" id="PTHR10612:SF34">
    <property type="entry name" value="APOLIPOPROTEIN D"/>
    <property type="match status" value="1"/>
</dbReference>
<keyword evidence="9" id="KW-0325">Glycoprotein</keyword>
<dbReference type="InterPro" id="IPR000566">
    <property type="entry name" value="Lipocln_cytosolic_FA-bd_dom"/>
</dbReference>
<evidence type="ECO:0000256" key="3">
    <source>
        <dbReference type="ARBA" id="ARBA00019890"/>
    </source>
</evidence>
<dbReference type="GO" id="GO:0031409">
    <property type="term" value="F:pigment binding"/>
    <property type="evidence" value="ECO:0007669"/>
    <property type="project" value="InterPro"/>
</dbReference>
<dbReference type="AlphaFoldDB" id="A0AAE0YI18"/>
<organism evidence="12 13">
    <name type="scientific">Elysia crispata</name>
    <name type="common">lettuce slug</name>
    <dbReference type="NCBI Taxonomy" id="231223"/>
    <lineage>
        <taxon>Eukaryota</taxon>
        <taxon>Metazoa</taxon>
        <taxon>Spiralia</taxon>
        <taxon>Lophotrochozoa</taxon>
        <taxon>Mollusca</taxon>
        <taxon>Gastropoda</taxon>
        <taxon>Heterobranchia</taxon>
        <taxon>Euthyneura</taxon>
        <taxon>Panpulmonata</taxon>
        <taxon>Sacoglossa</taxon>
        <taxon>Placobranchoidea</taxon>
        <taxon>Plakobranchidae</taxon>
        <taxon>Elysia</taxon>
    </lineage>
</organism>
<dbReference type="SUPFAM" id="SSF50814">
    <property type="entry name" value="Lipocalins"/>
    <property type="match status" value="1"/>
</dbReference>
<evidence type="ECO:0000313" key="12">
    <source>
        <dbReference type="EMBL" id="KAK3746056.1"/>
    </source>
</evidence>
<protein>
    <recommendedName>
        <fullName evidence="3">Apolipoprotein D</fullName>
    </recommendedName>
</protein>
<comment type="similarity">
    <text evidence="2 10">Belongs to the calycin superfamily. Lipocalin family.</text>
</comment>
<evidence type="ECO:0000256" key="6">
    <source>
        <dbReference type="ARBA" id="ARBA00022729"/>
    </source>
</evidence>
<keyword evidence="13" id="KW-1185">Reference proteome</keyword>
<dbReference type="Pfam" id="PF08212">
    <property type="entry name" value="Lipocalin_2"/>
    <property type="match status" value="1"/>
</dbReference>
<dbReference type="GO" id="GO:0008289">
    <property type="term" value="F:lipid binding"/>
    <property type="evidence" value="ECO:0007669"/>
    <property type="project" value="UniProtKB-KW"/>
</dbReference>
<feature type="signal peptide" evidence="10">
    <location>
        <begin position="1"/>
        <end position="30"/>
    </location>
</feature>
<keyword evidence="6 10" id="KW-0732">Signal</keyword>
<sequence length="211" mass="23456">MSHDTCWLAVFMTMKTAIFLLMLWIASVNATFVITEGKCPDVSAQSTLSVERYLGIWYEYMRFPAVFEPGSECTSATYTQLSDGVIGVTNEGYIRADVFGRPYVIDRSVAEGYAEVPDPNKPAELSVSFPPSNSNGRINYKVLSTDYDTYAVVFSCEEIWSVNIQFAWILTRERGLRPGNLANIQQLMSLAGINTGHFITVDQEDCPDVGA</sequence>
<feature type="domain" description="Lipocalin/cytosolic fatty-acid binding" evidence="11">
    <location>
        <begin position="49"/>
        <end position="203"/>
    </location>
</feature>
<evidence type="ECO:0000256" key="4">
    <source>
        <dbReference type="ARBA" id="ARBA00022448"/>
    </source>
</evidence>
<evidence type="ECO:0000256" key="9">
    <source>
        <dbReference type="ARBA" id="ARBA00023180"/>
    </source>
</evidence>
<dbReference type="GO" id="GO:0000302">
    <property type="term" value="P:response to reactive oxygen species"/>
    <property type="evidence" value="ECO:0007669"/>
    <property type="project" value="TreeGrafter"/>
</dbReference>
<evidence type="ECO:0000256" key="7">
    <source>
        <dbReference type="ARBA" id="ARBA00023121"/>
    </source>
</evidence>
<evidence type="ECO:0000256" key="2">
    <source>
        <dbReference type="ARBA" id="ARBA00006889"/>
    </source>
</evidence>
<evidence type="ECO:0000259" key="11">
    <source>
        <dbReference type="Pfam" id="PF08212"/>
    </source>
</evidence>
<dbReference type="InterPro" id="IPR012674">
    <property type="entry name" value="Calycin"/>
</dbReference>
<feature type="chain" id="PRO_5041785961" description="Apolipoprotein D" evidence="10">
    <location>
        <begin position="31"/>
        <end position="211"/>
    </location>
</feature>
<gene>
    <name evidence="12" type="ORF">RRG08_065221</name>
</gene>
<dbReference type="Gene3D" id="2.40.128.20">
    <property type="match status" value="1"/>
</dbReference>
<dbReference type="EMBL" id="JAWDGP010006169">
    <property type="protein sequence ID" value="KAK3746056.1"/>
    <property type="molecule type" value="Genomic_DNA"/>
</dbReference>
<comment type="caution">
    <text evidence="12">The sequence shown here is derived from an EMBL/GenBank/DDBJ whole genome shotgun (WGS) entry which is preliminary data.</text>
</comment>